<dbReference type="AlphaFoldDB" id="A0A558FF56"/>
<protein>
    <submittedName>
        <fullName evidence="1">Uncharacterized protein</fullName>
    </submittedName>
</protein>
<evidence type="ECO:0000313" key="1">
    <source>
        <dbReference type="EMBL" id="TVT84154.1"/>
    </source>
</evidence>
<reference evidence="1 2" key="1">
    <citation type="submission" date="2019-07" db="EMBL/GenBank/DDBJ databases">
        <title>Draft Genome Sequence of the first blaOXA-58-Harboring Acinetobacter colistiniresistens clinical isolate from Brazil.</title>
        <authorList>
            <person name="Favaro L.S."/>
            <person name="Paula-Petroli S.B."/>
            <person name="Moura C.F."/>
            <person name="Tognim M.C.B."/>
            <person name="Venancio E.J."/>
            <person name="Yamada-Ogatta S.F."/>
            <person name="Carrara-Marroni F.E."/>
        </authorList>
    </citation>
    <scope>NUCLEOTIDE SEQUENCE [LARGE SCALE GENOMIC DNA]</scope>
    <source>
        <strain evidence="1 2">DL</strain>
    </source>
</reference>
<accession>A0A558FF56</accession>
<sequence length="92" mass="10857">MCKKFIFIHDLAIQVQAYNKLMTLASRLDTTCYVLFGYSYRKISEAFFVCITAHTLYDINSESSTTREIRHDPRWQCHYRPNACGRNCRIPL</sequence>
<proteinExistence type="predicted"/>
<organism evidence="1 2">
    <name type="scientific">Acinetobacter colistiniresistens</name>
    <dbReference type="NCBI Taxonomy" id="280145"/>
    <lineage>
        <taxon>Bacteria</taxon>
        <taxon>Pseudomonadati</taxon>
        <taxon>Pseudomonadota</taxon>
        <taxon>Gammaproteobacteria</taxon>
        <taxon>Moraxellales</taxon>
        <taxon>Moraxellaceae</taxon>
        <taxon>Acinetobacter</taxon>
    </lineage>
</organism>
<comment type="caution">
    <text evidence="1">The sequence shown here is derived from an EMBL/GenBank/DDBJ whole genome shotgun (WGS) entry which is preliminary data.</text>
</comment>
<name>A0A558FF56_9GAMM</name>
<dbReference type="EMBL" id="VMTP01000045">
    <property type="protein sequence ID" value="TVT84154.1"/>
    <property type="molecule type" value="Genomic_DNA"/>
</dbReference>
<gene>
    <name evidence="1" type="ORF">FPV60_05990</name>
</gene>
<evidence type="ECO:0000313" key="2">
    <source>
        <dbReference type="Proteomes" id="UP000316981"/>
    </source>
</evidence>
<dbReference type="Proteomes" id="UP000316981">
    <property type="component" value="Unassembled WGS sequence"/>
</dbReference>